<feature type="active site" evidence="1">
    <location>
        <position position="310"/>
    </location>
</feature>
<dbReference type="eggNOG" id="COG3291">
    <property type="taxonomic scope" value="Bacteria"/>
</dbReference>
<dbReference type="SUPFAM" id="SSF52266">
    <property type="entry name" value="SGNH hydrolase"/>
    <property type="match status" value="1"/>
</dbReference>
<dbReference type="Gene3D" id="3.40.50.1110">
    <property type="entry name" value="SGNH hydrolase"/>
    <property type="match status" value="1"/>
</dbReference>
<dbReference type="GO" id="GO:0005975">
    <property type="term" value="P:carbohydrate metabolic process"/>
    <property type="evidence" value="ECO:0007669"/>
    <property type="project" value="UniProtKB-ARBA"/>
</dbReference>
<dbReference type="PANTHER" id="PTHR37981:SF1">
    <property type="entry name" value="SGNH HYDROLASE-TYPE ESTERASE DOMAIN-CONTAINING PROTEIN"/>
    <property type="match status" value="1"/>
</dbReference>
<dbReference type="AlphaFoldDB" id="J1HM85"/>
<dbReference type="InterPro" id="IPR013830">
    <property type="entry name" value="SGNH_hydro"/>
</dbReference>
<dbReference type="InterPro" id="IPR000601">
    <property type="entry name" value="PKD_dom"/>
</dbReference>
<dbReference type="Proteomes" id="UP000002941">
    <property type="component" value="Unassembled WGS sequence"/>
</dbReference>
<dbReference type="Gene3D" id="3.40.50.410">
    <property type="entry name" value="von Willebrand factor, type A domain"/>
    <property type="match status" value="1"/>
</dbReference>
<keyword evidence="4" id="KW-0472">Membrane</keyword>
<dbReference type="InterPro" id="IPR022409">
    <property type="entry name" value="PKD/Chitinase_dom"/>
</dbReference>
<reference evidence="8 9" key="1">
    <citation type="submission" date="2012-05" db="EMBL/GenBank/DDBJ databases">
        <authorList>
            <person name="Harkins D.M."/>
            <person name="Madupu R."/>
            <person name="Durkin A.S."/>
            <person name="Torralba M."/>
            <person name="Methe B."/>
            <person name="Sutton G.G."/>
            <person name="Nelson K.E."/>
        </authorList>
    </citation>
    <scope>NUCLEOTIDE SEQUENCE [LARGE SCALE GENOMIC DNA]</scope>
    <source>
        <strain evidence="8 9">F0489</strain>
    </source>
</reference>
<evidence type="ECO:0000256" key="2">
    <source>
        <dbReference type="PIRSR" id="PIRSR637460-2"/>
    </source>
</evidence>
<dbReference type="SUPFAM" id="SSF49299">
    <property type="entry name" value="PKD domain"/>
    <property type="match status" value="1"/>
</dbReference>
<dbReference type="CDD" id="cd00146">
    <property type="entry name" value="PKD"/>
    <property type="match status" value="1"/>
</dbReference>
<feature type="compositionally biased region" description="Low complexity" evidence="3">
    <location>
        <begin position="700"/>
        <end position="753"/>
    </location>
</feature>
<dbReference type="SUPFAM" id="SSF53300">
    <property type="entry name" value="vWA-like"/>
    <property type="match status" value="1"/>
</dbReference>
<evidence type="ECO:0000256" key="4">
    <source>
        <dbReference type="SAM" id="Phobius"/>
    </source>
</evidence>
<keyword evidence="9" id="KW-1185">Reference proteome</keyword>
<dbReference type="InterPro" id="IPR037460">
    <property type="entry name" value="SEST-like"/>
</dbReference>
<evidence type="ECO:0000313" key="9">
    <source>
        <dbReference type="Proteomes" id="UP000002941"/>
    </source>
</evidence>
<dbReference type="InterPro" id="IPR036465">
    <property type="entry name" value="vWFA_dom_sf"/>
</dbReference>
<dbReference type="InterPro" id="IPR036514">
    <property type="entry name" value="SGNH_hydro_sf"/>
</dbReference>
<sequence>MLLALLGPLSIAAPVEAAVQDTAQNGVNNGVEDEQNVTLNITLLGDSYSAGNGAGDYEREDPGDSGGKAYRSRNNWAHHYVDWLNARGAHTTLTNLAHSGSTTSDVMNGQIGKMSVDTDLVMLTIGGNDVRFGDIVKRCFSLGFRSASGCREVVENADSRMESEAVEGGTAVPSVRTQTRTILEKLDAKLPDGAQVVLVGYPYLSMDKEYSLADASGSYDAGTGVRSLSDKAKETQSALVDEWNTVHSSTLKVTYIDSTPTAFSGHEPDPSAARRNDYRWINEFLETEGVRGNDGRTTSRFSLDPNMFYHPNKIGHEQIAELIEEKVGVPGNAEPVAPANAGLDLVFAVNAADSMADDVAAVRASMRSIADKAAASSSSYRFALVSYGGRSPDDAGGRSARTDVDFTADPAAIESGLDSLESMALEGGDAGHAGAVGDSSAPAYSGVMQAVGLNWRSEARKEVIVVGDAPADDPEPVTGYTTASVARAAYEADSVSIYAIGAGTEGAGGTGGTAGPSGSPDASGASSALEPLASASGGSVEDSSSPDDLAGLIDGAMAAETSKPFAWIQGDYVIQAGDSLTIDASASYAASGQIVSYEWDFDGDGAYDQTTTAPTVEHAFPDEFEGVVGVRATQSDGLSAMATSPIMVTDDGDQTPRESDNCPDINNWGQTDEDADGVGDECDSSPGFPDEDEAGVSEVADGASAPTDDSADPADPSDPAAGSPSAVPAADRTGPDASSAPVVAAPDDASGALGDSADPGIAVVSPVVVSVPSSSSAAGGSAMLARTGISAPDAALAAALIVVGGISMAMCIHRRSRR</sequence>
<feature type="region of interest" description="Disordered" evidence="3">
    <location>
        <begin position="644"/>
        <end position="753"/>
    </location>
</feature>
<dbReference type="EMBL" id="AKFT01000052">
    <property type="protein sequence ID" value="EJF46668.1"/>
    <property type="molecule type" value="Genomic_DNA"/>
</dbReference>
<keyword evidence="2" id="KW-1015">Disulfide bond</keyword>
<dbReference type="Pfam" id="PF13472">
    <property type="entry name" value="Lipase_GDSL_2"/>
    <property type="match status" value="1"/>
</dbReference>
<dbReference type="InterPro" id="IPR035986">
    <property type="entry name" value="PKD_dom_sf"/>
</dbReference>
<gene>
    <name evidence="8" type="ORF">HMPREF1318_1995</name>
</gene>
<evidence type="ECO:0000313" key="8">
    <source>
        <dbReference type="EMBL" id="EJF46668.1"/>
    </source>
</evidence>
<evidence type="ECO:0000256" key="5">
    <source>
        <dbReference type="SAM" id="SignalP"/>
    </source>
</evidence>
<name>J1HM85_9ACTO</name>
<dbReference type="PROSITE" id="PS50093">
    <property type="entry name" value="PKD"/>
    <property type="match status" value="1"/>
</dbReference>
<feature type="active site" description="Nucleophile" evidence="1">
    <location>
        <position position="47"/>
    </location>
</feature>
<dbReference type="Pfam" id="PF18911">
    <property type="entry name" value="PKD_4"/>
    <property type="match status" value="1"/>
</dbReference>
<evidence type="ECO:0000259" key="6">
    <source>
        <dbReference type="PROSITE" id="PS50093"/>
    </source>
</evidence>
<dbReference type="PANTHER" id="PTHR37981">
    <property type="entry name" value="LIPASE 2"/>
    <property type="match status" value="1"/>
</dbReference>
<keyword evidence="4" id="KW-1133">Transmembrane helix</keyword>
<keyword evidence="4" id="KW-0812">Transmembrane</keyword>
<feature type="chain" id="PRO_5003743185" evidence="5">
    <location>
        <begin position="18"/>
        <end position="818"/>
    </location>
</feature>
<dbReference type="PATRIC" id="fig|1125718.3.peg.744"/>
<comment type="caution">
    <text evidence="8">The sequence shown here is derived from an EMBL/GenBank/DDBJ whole genome shotgun (WGS) entry which is preliminary data.</text>
</comment>
<feature type="compositionally biased region" description="Low complexity" evidence="3">
    <location>
        <begin position="516"/>
        <end position="548"/>
    </location>
</feature>
<dbReference type="InterPro" id="IPR002035">
    <property type="entry name" value="VWF_A"/>
</dbReference>
<feature type="domain" description="PKD" evidence="6">
    <location>
        <begin position="591"/>
        <end position="649"/>
    </location>
</feature>
<dbReference type="InterPro" id="IPR013783">
    <property type="entry name" value="Ig-like_fold"/>
</dbReference>
<feature type="compositionally biased region" description="Acidic residues" evidence="3">
    <location>
        <begin position="671"/>
        <end position="695"/>
    </location>
</feature>
<proteinExistence type="predicted"/>
<accession>J1HM85</accession>
<feature type="disulfide bond" evidence="2">
    <location>
        <begin position="139"/>
        <end position="150"/>
    </location>
</feature>
<keyword evidence="5" id="KW-0732">Signal</keyword>
<feature type="domain" description="VWFA" evidence="7">
    <location>
        <begin position="344"/>
        <end position="561"/>
    </location>
</feature>
<organism evidence="8 9">
    <name type="scientific">Actinomyces massiliensis F0489</name>
    <dbReference type="NCBI Taxonomy" id="1125718"/>
    <lineage>
        <taxon>Bacteria</taxon>
        <taxon>Bacillati</taxon>
        <taxon>Actinomycetota</taxon>
        <taxon>Actinomycetes</taxon>
        <taxon>Actinomycetales</taxon>
        <taxon>Actinomycetaceae</taxon>
        <taxon>Actinomyces</taxon>
    </lineage>
</organism>
<dbReference type="GO" id="GO:0019433">
    <property type="term" value="P:triglyceride catabolic process"/>
    <property type="evidence" value="ECO:0007669"/>
    <property type="project" value="TreeGrafter"/>
</dbReference>
<feature type="signal peptide" evidence="5">
    <location>
        <begin position="1"/>
        <end position="17"/>
    </location>
</feature>
<feature type="region of interest" description="Disordered" evidence="3">
    <location>
        <begin position="508"/>
        <end position="548"/>
    </location>
</feature>
<dbReference type="PROSITE" id="PS50234">
    <property type="entry name" value="VWFA"/>
    <property type="match status" value="1"/>
</dbReference>
<dbReference type="Gene3D" id="2.60.40.10">
    <property type="entry name" value="Immunoglobulins"/>
    <property type="match status" value="1"/>
</dbReference>
<dbReference type="eggNOG" id="COG2755">
    <property type="taxonomic scope" value="Bacteria"/>
</dbReference>
<feature type="transmembrane region" description="Helical" evidence="4">
    <location>
        <begin position="794"/>
        <end position="812"/>
    </location>
</feature>
<evidence type="ECO:0000256" key="3">
    <source>
        <dbReference type="SAM" id="MobiDB-lite"/>
    </source>
</evidence>
<evidence type="ECO:0000256" key="1">
    <source>
        <dbReference type="PIRSR" id="PIRSR637460-1"/>
    </source>
</evidence>
<evidence type="ECO:0000259" key="7">
    <source>
        <dbReference type="PROSITE" id="PS50234"/>
    </source>
</evidence>
<dbReference type="SMART" id="SM00089">
    <property type="entry name" value="PKD"/>
    <property type="match status" value="1"/>
</dbReference>
<dbReference type="GO" id="GO:0004806">
    <property type="term" value="F:triacylglycerol lipase activity"/>
    <property type="evidence" value="ECO:0007669"/>
    <property type="project" value="TreeGrafter"/>
</dbReference>
<protein>
    <submittedName>
        <fullName evidence="8">GDSL-like protein</fullName>
    </submittedName>
</protein>